<accession>A0ABU3WW35</accession>
<dbReference type="Proteomes" id="UP001275440">
    <property type="component" value="Unassembled WGS sequence"/>
</dbReference>
<proteinExistence type="predicted"/>
<reference evidence="2 3" key="1">
    <citation type="submission" date="2019-10" db="EMBL/GenBank/DDBJ databases">
        <title>Draft Genome Assembly of Rhodococcus zopfii DSM44189.</title>
        <authorList>
            <person name="Sutton J.M."/>
            <person name="Akob D.M."/>
            <person name="Bushman T.J."/>
        </authorList>
    </citation>
    <scope>NUCLEOTIDE SEQUENCE [LARGE SCALE GENOMIC DNA]</scope>
    <source>
        <strain evidence="2 3">DSM 44189</strain>
    </source>
</reference>
<dbReference type="EMBL" id="WBMO01000005">
    <property type="protein sequence ID" value="MDV2477967.1"/>
    <property type="molecule type" value="Genomic_DNA"/>
</dbReference>
<comment type="caution">
    <text evidence="2">The sequence shown here is derived from an EMBL/GenBank/DDBJ whole genome shotgun (WGS) entry which is preliminary data.</text>
</comment>
<sequence>MPDLDATTTLDRLTTYGPYFTVGTGSVPDGNWQPTATLRERAVRDDLVAATAERMGVAEARVAASTLFFGYAARLWSVAVGSIVVAGRCVNLDIEELLWRSESGALHLHLEHPRFGGPADAEVLDGQLAPLIAAWRDTVAPGLLWGNTASALCGAGDVLGPDADVVVAALFRDVRLSDTLDPASGRRRSCCLFYRTGSGGVCGDCPFPTAPLVQKHSGPELRS</sequence>
<organism evidence="2 3">
    <name type="scientific">Rhodococcus zopfii</name>
    <dbReference type="NCBI Taxonomy" id="43772"/>
    <lineage>
        <taxon>Bacteria</taxon>
        <taxon>Bacillati</taxon>
        <taxon>Actinomycetota</taxon>
        <taxon>Actinomycetes</taxon>
        <taxon>Mycobacteriales</taxon>
        <taxon>Nocardiaceae</taxon>
        <taxon>Rhodococcus</taxon>
    </lineage>
</organism>
<keyword evidence="3" id="KW-1185">Reference proteome</keyword>
<name>A0ABU3WW35_9NOCA</name>
<gene>
    <name evidence="2" type="ORF">F8M49_25860</name>
</gene>
<protein>
    <submittedName>
        <fullName evidence="2">(2Fe-2S)-binding protein</fullName>
    </submittedName>
</protein>
<feature type="domain" description="Ferric siderophore reductase C-terminal" evidence="1">
    <location>
        <begin position="187"/>
        <end position="206"/>
    </location>
</feature>
<evidence type="ECO:0000313" key="3">
    <source>
        <dbReference type="Proteomes" id="UP001275440"/>
    </source>
</evidence>
<evidence type="ECO:0000313" key="2">
    <source>
        <dbReference type="EMBL" id="MDV2477967.1"/>
    </source>
</evidence>
<evidence type="ECO:0000259" key="1">
    <source>
        <dbReference type="Pfam" id="PF11575"/>
    </source>
</evidence>
<dbReference type="Pfam" id="PF11575">
    <property type="entry name" value="FhuF_C"/>
    <property type="match status" value="1"/>
</dbReference>
<dbReference type="InterPro" id="IPR024726">
    <property type="entry name" value="FhuF_C"/>
</dbReference>